<reference evidence="1 2" key="1">
    <citation type="submission" date="2019-08" db="EMBL/GenBank/DDBJ databases">
        <title>In-depth cultivation of the pig gut microbiome towards novel bacterial diversity and tailored functional studies.</title>
        <authorList>
            <person name="Wylensek D."/>
            <person name="Hitch T.C.A."/>
            <person name="Clavel T."/>
        </authorList>
    </citation>
    <scope>NUCLEOTIDE SEQUENCE [LARGE SCALE GENOMIC DNA]</scope>
    <source>
        <strain evidence="1 2">WCA-389-WT-23B</strain>
    </source>
</reference>
<evidence type="ECO:0000313" key="1">
    <source>
        <dbReference type="EMBL" id="MSS88046.1"/>
    </source>
</evidence>
<dbReference type="EMBL" id="VUMI01000008">
    <property type="protein sequence ID" value="MSS88046.1"/>
    <property type="molecule type" value="Genomic_DNA"/>
</dbReference>
<evidence type="ECO:0000313" key="2">
    <source>
        <dbReference type="Proteomes" id="UP000436047"/>
    </source>
</evidence>
<dbReference type="AlphaFoldDB" id="A0A6N7VYE2"/>
<proteinExistence type="predicted"/>
<dbReference type="GeneID" id="86052800"/>
<comment type="caution">
    <text evidence="1">The sequence shown here is derived from an EMBL/GenBank/DDBJ whole genome shotgun (WGS) entry which is preliminary data.</text>
</comment>
<sequence length="70" mass="8167">MEKQEFQERAELLREKFRKAGRLAAMGVSWAEEGKTLQEAVDEAENLMYQEKKVFIPPYISRKFQAATSK</sequence>
<protein>
    <submittedName>
        <fullName evidence="1">Uncharacterized protein</fullName>
    </submittedName>
</protein>
<gene>
    <name evidence="1" type="ORF">FYJ45_06935</name>
</gene>
<accession>A0A6N7VYE2</accession>
<organism evidence="1 2">
    <name type="scientific">Eisenbergiella porci</name>
    <dbReference type="NCBI Taxonomy" id="2652274"/>
    <lineage>
        <taxon>Bacteria</taxon>
        <taxon>Bacillati</taxon>
        <taxon>Bacillota</taxon>
        <taxon>Clostridia</taxon>
        <taxon>Lachnospirales</taxon>
        <taxon>Lachnospiraceae</taxon>
        <taxon>Eisenbergiella</taxon>
    </lineage>
</organism>
<dbReference type="Proteomes" id="UP000436047">
    <property type="component" value="Unassembled WGS sequence"/>
</dbReference>
<dbReference type="RefSeq" id="WP_154464022.1">
    <property type="nucleotide sequence ID" value="NZ_JAXDZL010000164.1"/>
</dbReference>
<keyword evidence="2" id="KW-1185">Reference proteome</keyword>
<name>A0A6N7VYE2_9FIRM</name>